<feature type="region of interest" description="Disordered" evidence="1">
    <location>
        <begin position="49"/>
        <end position="70"/>
    </location>
</feature>
<evidence type="ECO:0000313" key="2">
    <source>
        <dbReference type="EMBL" id="KAK2032164.1"/>
    </source>
</evidence>
<dbReference type="EMBL" id="MU842833">
    <property type="protein sequence ID" value="KAK2032164.1"/>
    <property type="molecule type" value="Genomic_DNA"/>
</dbReference>
<proteinExistence type="predicted"/>
<protein>
    <submittedName>
        <fullName evidence="2">Uncharacterized protein</fullName>
    </submittedName>
</protein>
<evidence type="ECO:0000313" key="3">
    <source>
        <dbReference type="Proteomes" id="UP001232148"/>
    </source>
</evidence>
<reference evidence="2" key="1">
    <citation type="submission" date="2021-06" db="EMBL/GenBank/DDBJ databases">
        <title>Comparative genomics, transcriptomics and evolutionary studies reveal genomic signatures of adaptation to plant cell wall in hemibiotrophic fungi.</title>
        <authorList>
            <consortium name="DOE Joint Genome Institute"/>
            <person name="Baroncelli R."/>
            <person name="Diaz J.F."/>
            <person name="Benocci T."/>
            <person name="Peng M."/>
            <person name="Battaglia E."/>
            <person name="Haridas S."/>
            <person name="Andreopoulos W."/>
            <person name="Labutti K."/>
            <person name="Pangilinan J."/>
            <person name="Floch G.L."/>
            <person name="Makela M.R."/>
            <person name="Henrissat B."/>
            <person name="Grigoriev I.V."/>
            <person name="Crouch J.A."/>
            <person name="De Vries R.P."/>
            <person name="Sukno S.A."/>
            <person name="Thon M.R."/>
        </authorList>
    </citation>
    <scope>NUCLEOTIDE SEQUENCE</scope>
    <source>
        <strain evidence="2">MAFF235873</strain>
    </source>
</reference>
<comment type="caution">
    <text evidence="2">The sequence shown here is derived from an EMBL/GenBank/DDBJ whole genome shotgun (WGS) entry which is preliminary data.</text>
</comment>
<keyword evidence="3" id="KW-1185">Reference proteome</keyword>
<dbReference type="Proteomes" id="UP001232148">
    <property type="component" value="Unassembled WGS sequence"/>
</dbReference>
<evidence type="ECO:0000256" key="1">
    <source>
        <dbReference type="SAM" id="MobiDB-lite"/>
    </source>
</evidence>
<sequence length="191" mass="20888">MAGCFLGLAPQDWPCRCLYACPLRQPCSPYGRYVPYRASWADAADKACQNGLDSPSQPGRGPSQLPGHDVDGLGQGFKRSLACDYEHELISARPGKPADKGPGQELRRARRWSRGADDYLLAAGLDKKLFKKLLSSMAGRTPLCHDAAIPGVKRRSRAERNMCVVWTRWSRGVGIVGLVYRRGLATNVSTG</sequence>
<organism evidence="2 3">
    <name type="scientific">Colletotrichum zoysiae</name>
    <dbReference type="NCBI Taxonomy" id="1216348"/>
    <lineage>
        <taxon>Eukaryota</taxon>
        <taxon>Fungi</taxon>
        <taxon>Dikarya</taxon>
        <taxon>Ascomycota</taxon>
        <taxon>Pezizomycotina</taxon>
        <taxon>Sordariomycetes</taxon>
        <taxon>Hypocreomycetidae</taxon>
        <taxon>Glomerellales</taxon>
        <taxon>Glomerellaceae</taxon>
        <taxon>Colletotrichum</taxon>
        <taxon>Colletotrichum graminicola species complex</taxon>
    </lineage>
</organism>
<gene>
    <name evidence="2" type="ORF">LX32DRAFT_680599</name>
</gene>
<name>A0AAD9HQP0_9PEZI</name>
<dbReference type="AlphaFoldDB" id="A0AAD9HQP0"/>
<accession>A0AAD9HQP0</accession>